<keyword evidence="1" id="KW-0472">Membrane</keyword>
<dbReference type="RefSeq" id="WP_041883736.1">
    <property type="nucleotide sequence ID" value="NZ_CP157278.1"/>
</dbReference>
<evidence type="ECO:0000313" key="2">
    <source>
        <dbReference type="EMBL" id="KIO76008.1"/>
    </source>
</evidence>
<feature type="transmembrane region" description="Helical" evidence="1">
    <location>
        <begin position="58"/>
        <end position="75"/>
    </location>
</feature>
<dbReference type="Proteomes" id="UP000032049">
    <property type="component" value="Unassembled WGS sequence"/>
</dbReference>
<keyword evidence="3" id="KW-1185">Reference proteome</keyword>
<protein>
    <submittedName>
        <fullName evidence="2">Uncharacterized protein</fullName>
    </submittedName>
</protein>
<keyword evidence="1" id="KW-0812">Transmembrane</keyword>
<comment type="caution">
    <text evidence="2">The sequence shown here is derived from an EMBL/GenBank/DDBJ whole genome shotgun (WGS) entry which is preliminary data.</text>
</comment>
<reference evidence="2 3" key="1">
    <citation type="submission" date="2015-01" db="EMBL/GenBank/DDBJ databases">
        <title>Draft genome sequence of Pedobacter sp. NL19 isolated from sludge of an effluent treatment pond in an abandoned uranium mine.</title>
        <authorList>
            <person name="Santos T."/>
            <person name="Caetano T."/>
            <person name="Covas C."/>
            <person name="Cruz A."/>
            <person name="Mendo S."/>
        </authorList>
    </citation>
    <scope>NUCLEOTIDE SEQUENCE [LARGE SCALE GENOMIC DNA]</scope>
    <source>
        <strain evidence="2 3">NL19</strain>
    </source>
</reference>
<dbReference type="AlphaFoldDB" id="A0A0D0F354"/>
<keyword evidence="1" id="KW-1133">Transmembrane helix</keyword>
<sequence length="167" mass="19300">MEKQEGYSTNSNPHLSDPRVFLPDRKSSGLLRKWIYYLTFLLITFLFSFLYIRNRHESIVFVSIFIIITVIIILTNKEPVSLSISIINKTLTYTYSNSWGQTRCTTVDLKHAGGFYKYDISKAGSAWKLVLYNDSIFRNRISIRARTAGGYSEEQLDEIVALVHQCK</sequence>
<proteinExistence type="predicted"/>
<accession>A0A0D0F354</accession>
<organism evidence="2 3">
    <name type="scientific">Pedobacter lusitanus</name>
    <dbReference type="NCBI Taxonomy" id="1503925"/>
    <lineage>
        <taxon>Bacteria</taxon>
        <taxon>Pseudomonadati</taxon>
        <taxon>Bacteroidota</taxon>
        <taxon>Sphingobacteriia</taxon>
        <taxon>Sphingobacteriales</taxon>
        <taxon>Sphingobacteriaceae</taxon>
        <taxon>Pedobacter</taxon>
    </lineage>
</organism>
<evidence type="ECO:0000313" key="3">
    <source>
        <dbReference type="Proteomes" id="UP000032049"/>
    </source>
</evidence>
<evidence type="ECO:0000256" key="1">
    <source>
        <dbReference type="SAM" id="Phobius"/>
    </source>
</evidence>
<feature type="transmembrane region" description="Helical" evidence="1">
    <location>
        <begin position="34"/>
        <end position="52"/>
    </location>
</feature>
<dbReference type="STRING" id="1503925.TH53_17465"/>
<dbReference type="EMBL" id="JXRA01000076">
    <property type="protein sequence ID" value="KIO76008.1"/>
    <property type="molecule type" value="Genomic_DNA"/>
</dbReference>
<name>A0A0D0F354_9SPHI</name>
<gene>
    <name evidence="2" type="ORF">TH53_17465</name>
</gene>